<evidence type="ECO:0000256" key="5">
    <source>
        <dbReference type="SAM" id="Phobius"/>
    </source>
</evidence>
<protein>
    <recommendedName>
        <fullName evidence="1">protein acetyllysine N-acetyltransferase</fullName>
        <ecNumber evidence="1">2.3.1.286</ecNumber>
    </recommendedName>
</protein>
<accession>A0AB33ZWE6</accession>
<dbReference type="NCBIfam" id="NF001752">
    <property type="entry name" value="PRK00481.1-1"/>
    <property type="match status" value="1"/>
</dbReference>
<evidence type="ECO:0000256" key="4">
    <source>
        <dbReference type="PROSITE-ProRule" id="PRU00236"/>
    </source>
</evidence>
<keyword evidence="5" id="KW-0472">Membrane</keyword>
<comment type="caution">
    <text evidence="4">Lacks conserved residue(s) required for the propagation of feature annotation.</text>
</comment>
<dbReference type="Gene3D" id="3.30.1600.10">
    <property type="entry name" value="SIR2/SIRT2 'Small Domain"/>
    <property type="match status" value="1"/>
</dbReference>
<keyword evidence="5" id="KW-1133">Transmembrane helix</keyword>
<evidence type="ECO:0000256" key="2">
    <source>
        <dbReference type="ARBA" id="ARBA00022679"/>
    </source>
</evidence>
<feature type="transmembrane region" description="Helical" evidence="5">
    <location>
        <begin position="240"/>
        <end position="260"/>
    </location>
</feature>
<dbReference type="InterPro" id="IPR026591">
    <property type="entry name" value="Sirtuin_cat_small_dom_sf"/>
</dbReference>
<dbReference type="EMBL" id="BEXJ01000002">
    <property type="protein sequence ID" value="GBA96651.1"/>
    <property type="molecule type" value="Genomic_DNA"/>
</dbReference>
<sequence length="265" mass="29800">MDLNNQIAALQADLNNAHHVTYLTGAGVSTPSHIPDYRSKNGIYNGISESPEQILSEDTLFHEPAKFHHFVMENMYFPNAQPNIIHQKIAASCNKNGTLITQNVDGLDKKAGNKHVIEFHGNLYNIFCTKCHEKISYEEYKKSYLHAKDHGIIRPGIVLYGEPINEMVLTDSVKAIQNSDLVIIAGTSFVVYPFAQLLAYRQATAKVWVINNTPVPTPKDVLAIIENAEKVFDKLYITDIILTNILFNLSIALSVIFLVYNIRWS</sequence>
<evidence type="ECO:0000313" key="7">
    <source>
        <dbReference type="EMBL" id="GBA96651.1"/>
    </source>
</evidence>
<keyword evidence="3" id="KW-0520">NAD</keyword>
<dbReference type="InterPro" id="IPR003000">
    <property type="entry name" value="Sirtuin"/>
</dbReference>
<dbReference type="GO" id="GO:0070403">
    <property type="term" value="F:NAD+ binding"/>
    <property type="evidence" value="ECO:0007669"/>
    <property type="project" value="InterPro"/>
</dbReference>
<dbReference type="Pfam" id="PF02146">
    <property type="entry name" value="SIR2"/>
    <property type="match status" value="1"/>
</dbReference>
<dbReference type="SUPFAM" id="SSF52467">
    <property type="entry name" value="DHS-like NAD/FAD-binding domain"/>
    <property type="match status" value="1"/>
</dbReference>
<name>A0AB33ZWE6_LACGS</name>
<organism evidence="7 8">
    <name type="scientific">Lactobacillus gasseri</name>
    <dbReference type="NCBI Taxonomy" id="1596"/>
    <lineage>
        <taxon>Bacteria</taxon>
        <taxon>Bacillati</taxon>
        <taxon>Bacillota</taxon>
        <taxon>Bacilli</taxon>
        <taxon>Lactobacillales</taxon>
        <taxon>Lactobacillaceae</taxon>
        <taxon>Lactobacillus</taxon>
    </lineage>
</organism>
<comment type="caution">
    <text evidence="7">The sequence shown here is derived from an EMBL/GenBank/DDBJ whole genome shotgun (WGS) entry which is preliminary data.</text>
</comment>
<dbReference type="GO" id="GO:0017136">
    <property type="term" value="F:histone deacetylase activity, NAD-dependent"/>
    <property type="evidence" value="ECO:0007669"/>
    <property type="project" value="TreeGrafter"/>
</dbReference>
<gene>
    <name evidence="7" type="ORF">LJCM1025_11330</name>
</gene>
<proteinExistence type="predicted"/>
<dbReference type="Gene3D" id="3.40.50.1220">
    <property type="entry name" value="TPP-binding domain"/>
    <property type="match status" value="1"/>
</dbReference>
<dbReference type="CDD" id="cd01411">
    <property type="entry name" value="SIR2H"/>
    <property type="match status" value="1"/>
</dbReference>
<dbReference type="AlphaFoldDB" id="A0AB33ZWE6"/>
<dbReference type="PANTHER" id="PTHR11085:SF4">
    <property type="entry name" value="NAD-DEPENDENT PROTEIN DEACYLASE"/>
    <property type="match status" value="1"/>
</dbReference>
<evidence type="ECO:0000256" key="3">
    <source>
        <dbReference type="ARBA" id="ARBA00023027"/>
    </source>
</evidence>
<evidence type="ECO:0000313" key="8">
    <source>
        <dbReference type="Proteomes" id="UP000250668"/>
    </source>
</evidence>
<reference evidence="7 8" key="1">
    <citation type="journal article" date="2018" name="Int. J. Syst. Evol. Microbiol.">
        <title>Lactobacillus paragasseri sp. nov., a sister taxon of Lactobacillus gasseri, based on whole-genome sequence analyses.</title>
        <authorList>
            <person name="Tanizawa Y."/>
            <person name="Tada I."/>
            <person name="Kobayashi H."/>
            <person name="Endo A."/>
            <person name="Maeno S."/>
            <person name="Toyoda A."/>
            <person name="Arita M."/>
            <person name="Nakamura Y."/>
            <person name="Sakamoto M."/>
            <person name="Ohkuma M."/>
            <person name="Tohno M."/>
        </authorList>
    </citation>
    <scope>NUCLEOTIDE SEQUENCE [LARGE SCALE GENOMIC DNA]</scope>
    <source>
        <strain evidence="7 8">JCM 1025</strain>
    </source>
</reference>
<dbReference type="InterPro" id="IPR050134">
    <property type="entry name" value="NAD-dep_sirtuin_deacylases"/>
</dbReference>
<keyword evidence="2" id="KW-0808">Transferase</keyword>
<dbReference type="PROSITE" id="PS50305">
    <property type="entry name" value="SIRTUIN"/>
    <property type="match status" value="1"/>
</dbReference>
<evidence type="ECO:0000259" key="6">
    <source>
        <dbReference type="PROSITE" id="PS50305"/>
    </source>
</evidence>
<evidence type="ECO:0000256" key="1">
    <source>
        <dbReference type="ARBA" id="ARBA00012928"/>
    </source>
</evidence>
<dbReference type="EC" id="2.3.1.286" evidence="1"/>
<keyword evidence="5" id="KW-0812">Transmembrane</keyword>
<dbReference type="InterPro" id="IPR026590">
    <property type="entry name" value="Ssirtuin_cat_dom"/>
</dbReference>
<feature type="domain" description="Deacetylase sirtuin-type" evidence="6">
    <location>
        <begin position="1"/>
        <end position="265"/>
    </location>
</feature>
<dbReference type="InterPro" id="IPR029035">
    <property type="entry name" value="DHS-like_NAD/FAD-binding_dom"/>
</dbReference>
<dbReference type="PANTHER" id="PTHR11085">
    <property type="entry name" value="NAD-DEPENDENT PROTEIN DEACYLASE SIRTUIN-5, MITOCHONDRIAL-RELATED"/>
    <property type="match status" value="1"/>
</dbReference>
<dbReference type="Proteomes" id="UP000250668">
    <property type="component" value="Unassembled WGS sequence"/>
</dbReference>